<reference evidence="2" key="1">
    <citation type="journal article" date="2020" name="Sci. Rep.">
        <title>Chromosome-scale genome assembly for the duckweed Spirodela intermedia, integrating cytogenetic maps, PacBio and Oxford Nanopore libraries.</title>
        <authorList>
            <person name="Hoang P.T.N."/>
            <person name="Fiebig A."/>
            <person name="Novak P."/>
            <person name="Macas J."/>
            <person name="Cao H.X."/>
            <person name="Stepanenko A."/>
            <person name="Chen G."/>
            <person name="Borisjuk N."/>
            <person name="Scholz U."/>
            <person name="Schubert I."/>
        </authorList>
    </citation>
    <scope>NUCLEOTIDE SEQUENCE [LARGE SCALE GENOMIC DNA]</scope>
</reference>
<gene>
    <name evidence="1" type="ORF">SI7747_UN020895</name>
</gene>
<dbReference type="Proteomes" id="UP001189122">
    <property type="component" value="Unassembled WGS sequence"/>
</dbReference>
<accession>A0ABN7E9K1</accession>
<organism evidence="1 2">
    <name type="scientific">Spirodela intermedia</name>
    <name type="common">Intermediate duckweed</name>
    <dbReference type="NCBI Taxonomy" id="51605"/>
    <lineage>
        <taxon>Eukaryota</taxon>
        <taxon>Viridiplantae</taxon>
        <taxon>Streptophyta</taxon>
        <taxon>Embryophyta</taxon>
        <taxon>Tracheophyta</taxon>
        <taxon>Spermatophyta</taxon>
        <taxon>Magnoliopsida</taxon>
        <taxon>Liliopsida</taxon>
        <taxon>Araceae</taxon>
        <taxon>Lemnoideae</taxon>
        <taxon>Spirodela</taxon>
    </lineage>
</organism>
<dbReference type="EMBL" id="CACRZD030000120">
    <property type="protein sequence ID" value="CAA6674537.1"/>
    <property type="molecule type" value="Genomic_DNA"/>
</dbReference>
<evidence type="ECO:0000313" key="2">
    <source>
        <dbReference type="Proteomes" id="UP001189122"/>
    </source>
</evidence>
<proteinExistence type="predicted"/>
<name>A0ABN7E9K1_SPIIN</name>
<evidence type="ECO:0000313" key="1">
    <source>
        <dbReference type="EMBL" id="CAA6674537.1"/>
    </source>
</evidence>
<sequence>MICDKRIVNPSSHRHHTTILRNAQDFGVSLMYCCLCYMIQGDNKEGGRCHRVAYSYSKLQKLSEI</sequence>
<protein>
    <submittedName>
        <fullName evidence="1">Uncharacterized protein</fullName>
    </submittedName>
</protein>
<comment type="caution">
    <text evidence="1">The sequence shown here is derived from an EMBL/GenBank/DDBJ whole genome shotgun (WGS) entry which is preliminary data.</text>
</comment>
<keyword evidence="2" id="KW-1185">Reference proteome</keyword>